<dbReference type="Gene3D" id="3.40.50.150">
    <property type="entry name" value="Vaccinia Virus protein VP39"/>
    <property type="match status" value="1"/>
</dbReference>
<dbReference type="OrthoDB" id="5764702at2"/>
<evidence type="ECO:0008006" key="3">
    <source>
        <dbReference type="Google" id="ProtNLM"/>
    </source>
</evidence>
<accession>A0A7X1ZEK5</accession>
<dbReference type="Proteomes" id="UP000434582">
    <property type="component" value="Unassembled WGS sequence"/>
</dbReference>
<proteinExistence type="predicted"/>
<dbReference type="EMBL" id="WIVE01000034">
    <property type="protein sequence ID" value="MQX37130.1"/>
    <property type="molecule type" value="Genomic_DNA"/>
</dbReference>
<dbReference type="SUPFAM" id="SSF53335">
    <property type="entry name" value="S-adenosyl-L-methionine-dependent methyltransferases"/>
    <property type="match status" value="1"/>
</dbReference>
<dbReference type="RefSeq" id="WP_153344307.1">
    <property type="nucleotide sequence ID" value="NZ_WIVE01000034.1"/>
</dbReference>
<organism evidence="1 2">
    <name type="scientific">Roseospira navarrensis</name>
    <dbReference type="NCBI Taxonomy" id="140058"/>
    <lineage>
        <taxon>Bacteria</taxon>
        <taxon>Pseudomonadati</taxon>
        <taxon>Pseudomonadota</taxon>
        <taxon>Alphaproteobacteria</taxon>
        <taxon>Rhodospirillales</taxon>
        <taxon>Rhodospirillaceae</taxon>
        <taxon>Roseospira</taxon>
    </lineage>
</organism>
<reference evidence="1 2" key="1">
    <citation type="submission" date="2019-10" db="EMBL/GenBank/DDBJ databases">
        <title>Draft whole-genome sequence of the purple nonsulfur photosynthetic bacterium Roseospira navarrensis DSM 15114.</title>
        <authorList>
            <person name="Kyndt J.A."/>
            <person name="Meyer T.E."/>
        </authorList>
    </citation>
    <scope>NUCLEOTIDE SEQUENCE [LARGE SCALE GENOMIC DNA]</scope>
    <source>
        <strain evidence="1 2">DSM 15114</strain>
    </source>
</reference>
<protein>
    <recommendedName>
        <fullName evidence="3">Class I SAM-dependent methyltransferase</fullName>
    </recommendedName>
</protein>
<dbReference type="AlphaFoldDB" id="A0A7X1ZEK5"/>
<sequence>MLFLDITREQLLPLMPKGGRCAEIGVASGAFSQKIRESVAPSRLHLIDPWVHQADTAYAADENNLAQAEQDARFRNVTAMFAPQVADGSVVIHRAFSADAARDIPDGSLTFVYIDGDHTTDVVRADLETYSRKIEDAGFILGHDYANHPGARAQNMGVIEAVNAFVMDTDFDFVFLTRETWPTYVLARPGNAHLASVMGALLMMSVKMTEVTGFPHTTRFSQSIVRLGDTVRVLPRFEPVAR</sequence>
<dbReference type="InterPro" id="IPR029063">
    <property type="entry name" value="SAM-dependent_MTases_sf"/>
</dbReference>
<name>A0A7X1ZEK5_9PROT</name>
<gene>
    <name evidence="1" type="ORF">GHC57_11430</name>
</gene>
<evidence type="ECO:0000313" key="2">
    <source>
        <dbReference type="Proteomes" id="UP000434582"/>
    </source>
</evidence>
<dbReference type="Pfam" id="PF13578">
    <property type="entry name" value="Methyltransf_24"/>
    <property type="match status" value="1"/>
</dbReference>
<evidence type="ECO:0000313" key="1">
    <source>
        <dbReference type="EMBL" id="MQX37130.1"/>
    </source>
</evidence>
<comment type="caution">
    <text evidence="1">The sequence shown here is derived from an EMBL/GenBank/DDBJ whole genome shotgun (WGS) entry which is preliminary data.</text>
</comment>
<keyword evidence="2" id="KW-1185">Reference proteome</keyword>